<dbReference type="Proteomes" id="UP001231166">
    <property type="component" value="Plasmid pRho-VOC14-C342"/>
</dbReference>
<evidence type="ECO:0000313" key="5">
    <source>
        <dbReference type="Proteomes" id="UP001231166"/>
    </source>
</evidence>
<evidence type="ECO:0000313" key="4">
    <source>
        <dbReference type="Proteomes" id="UP001066327"/>
    </source>
</evidence>
<protein>
    <submittedName>
        <fullName evidence="3">Porin PorA family protein</fullName>
    </submittedName>
</protein>
<evidence type="ECO:0000313" key="2">
    <source>
        <dbReference type="EMBL" id="MCZ4587598.1"/>
    </source>
</evidence>
<dbReference type="AlphaFoldDB" id="A0AAX3YSE4"/>
<feature type="transmembrane region" description="Helical" evidence="1">
    <location>
        <begin position="301"/>
        <end position="326"/>
    </location>
</feature>
<proteinExistence type="predicted"/>
<sequence length="347" mass="35778">MAIRRSSKILVAAGLLLIVAAAVLRFVIVPSVAKLPDNLDVTNRFEGTGTLLNPAALQAGDIANVIATGVPVSIDRHTYVSSTDGDTAITHDDLTVNAPDGVSLPTNHTYAVDRTTMESAPAPAGIEVEPHTGITIGLPIDPDPETSYGLYDFATRTTVPMNYIGSDTISGRDVLRYTIDATGPLADPAVLGALPPALPKAQLAQLAPALPAEVLAELTPEILAALPDPVPFTYTAITKFELVLDKKLGTPIDGSIDQQVIANVAANGQTISLVPALALATTLTADSIAAAADTAASTSRLLTIASLIVPIALVVLGIGLIALGFVRRRPKTATQTSAPGEELVTTP</sequence>
<dbReference type="Proteomes" id="UP001066327">
    <property type="component" value="Unassembled WGS sequence"/>
</dbReference>
<geneLocation type="plasmid" evidence="3 5">
    <name>pRho-VOC14-C342</name>
</geneLocation>
<organism evidence="3 5">
    <name type="scientific">Rhodococcus opacus</name>
    <name type="common">Nocardia opaca</name>
    <dbReference type="NCBI Taxonomy" id="37919"/>
    <lineage>
        <taxon>Bacteria</taxon>
        <taxon>Bacillati</taxon>
        <taxon>Actinomycetota</taxon>
        <taxon>Actinomycetes</taxon>
        <taxon>Mycobacteriales</taxon>
        <taxon>Nocardiaceae</taxon>
        <taxon>Rhodococcus</taxon>
    </lineage>
</organism>
<keyword evidence="3" id="KW-0614">Plasmid</keyword>
<evidence type="ECO:0000256" key="1">
    <source>
        <dbReference type="SAM" id="Phobius"/>
    </source>
</evidence>
<evidence type="ECO:0000313" key="3">
    <source>
        <dbReference type="EMBL" id="WLF51404.1"/>
    </source>
</evidence>
<reference evidence="3" key="2">
    <citation type="submission" date="2023-07" db="EMBL/GenBank/DDBJ databases">
        <title>Genomic analysis of Rhodococcus opacus VOC-14 with glycol ethers degradation activity.</title>
        <authorList>
            <person name="Narkevich D.A."/>
            <person name="Hlushen A.M."/>
            <person name="Akhremchuk A.E."/>
            <person name="Sikolenko M.A."/>
            <person name="Valentovich L.N."/>
        </authorList>
    </citation>
    <scope>NUCLEOTIDE SEQUENCE</scope>
    <source>
        <strain evidence="3">VOC-14</strain>
        <plasmid evidence="3">pRho-VOC14-C342</plasmid>
    </source>
</reference>
<keyword evidence="4" id="KW-1185">Reference proteome</keyword>
<keyword evidence="1" id="KW-0812">Transmembrane</keyword>
<gene>
    <name evidence="2" type="ORF">O4328_28585</name>
    <name evidence="3" type="ORF">Q5707_37675</name>
</gene>
<dbReference type="EMBL" id="CP130954">
    <property type="protein sequence ID" value="WLF51404.1"/>
    <property type="molecule type" value="Genomic_DNA"/>
</dbReference>
<dbReference type="RefSeq" id="WP_269591951.1">
    <property type="nucleotide sequence ID" value="NZ_CP130954.1"/>
</dbReference>
<reference evidence="2" key="1">
    <citation type="submission" date="2022-12" db="EMBL/GenBank/DDBJ databases">
        <authorList>
            <person name="Krivoruchko A.V."/>
            <person name="Elkin A."/>
        </authorList>
    </citation>
    <scope>NUCLEOTIDE SEQUENCE</scope>
    <source>
        <strain evidence="2">IEGM 249</strain>
    </source>
</reference>
<keyword evidence="1" id="KW-0472">Membrane</keyword>
<dbReference type="EMBL" id="JAPWIS010000017">
    <property type="protein sequence ID" value="MCZ4587598.1"/>
    <property type="molecule type" value="Genomic_DNA"/>
</dbReference>
<accession>A0AAX3YSE4</accession>
<dbReference type="InterPro" id="IPR021424">
    <property type="entry name" value="PorA"/>
</dbReference>
<dbReference type="Pfam" id="PF11271">
    <property type="entry name" value="PorA"/>
    <property type="match status" value="1"/>
</dbReference>
<name>A0AAX3YSE4_RHOOP</name>
<keyword evidence="1" id="KW-1133">Transmembrane helix</keyword>